<dbReference type="AlphaFoldDB" id="A0A9Q3H6T8"/>
<organism evidence="1 2">
    <name type="scientific">Austropuccinia psidii MF-1</name>
    <dbReference type="NCBI Taxonomy" id="1389203"/>
    <lineage>
        <taxon>Eukaryota</taxon>
        <taxon>Fungi</taxon>
        <taxon>Dikarya</taxon>
        <taxon>Basidiomycota</taxon>
        <taxon>Pucciniomycotina</taxon>
        <taxon>Pucciniomycetes</taxon>
        <taxon>Pucciniales</taxon>
        <taxon>Sphaerophragmiaceae</taxon>
        <taxon>Austropuccinia</taxon>
    </lineage>
</organism>
<evidence type="ECO:0000313" key="2">
    <source>
        <dbReference type="Proteomes" id="UP000765509"/>
    </source>
</evidence>
<evidence type="ECO:0000313" key="1">
    <source>
        <dbReference type="EMBL" id="MBW0493347.1"/>
    </source>
</evidence>
<sequence>MSTSSSTQIHGLAFEIFHKSSQFTIQSSLRLSLPRSSVSVNSSVEAGSCFVPRLSHPFSAEHQSVRHTKLSNPKSITSLPVFYPWRTELIGLGDGASQPIFGVPEHDRAFIGGSVPSNRRMCLSGQAAYSLVLSADWIPGHRNGLDWPNPNAIGLVSSPTAIPIS</sequence>
<accession>A0A9Q3H6T8</accession>
<proteinExistence type="predicted"/>
<reference evidence="1" key="1">
    <citation type="submission" date="2021-03" db="EMBL/GenBank/DDBJ databases">
        <title>Draft genome sequence of rust myrtle Austropuccinia psidii MF-1, a brazilian biotype.</title>
        <authorList>
            <person name="Quecine M.C."/>
            <person name="Pachon D.M.R."/>
            <person name="Bonatelli M.L."/>
            <person name="Correr F.H."/>
            <person name="Franceschini L.M."/>
            <person name="Leite T.F."/>
            <person name="Margarido G.R.A."/>
            <person name="Almeida C.A."/>
            <person name="Ferrarezi J.A."/>
            <person name="Labate C.A."/>
        </authorList>
    </citation>
    <scope>NUCLEOTIDE SEQUENCE</scope>
    <source>
        <strain evidence="1">MF-1</strain>
    </source>
</reference>
<dbReference type="Proteomes" id="UP000765509">
    <property type="component" value="Unassembled WGS sequence"/>
</dbReference>
<dbReference type="EMBL" id="AVOT02012028">
    <property type="protein sequence ID" value="MBW0493347.1"/>
    <property type="molecule type" value="Genomic_DNA"/>
</dbReference>
<protein>
    <submittedName>
        <fullName evidence="1">Uncharacterized protein</fullName>
    </submittedName>
</protein>
<comment type="caution">
    <text evidence="1">The sequence shown here is derived from an EMBL/GenBank/DDBJ whole genome shotgun (WGS) entry which is preliminary data.</text>
</comment>
<keyword evidence="2" id="KW-1185">Reference proteome</keyword>
<gene>
    <name evidence="1" type="ORF">O181_033062</name>
</gene>
<name>A0A9Q3H6T8_9BASI</name>